<evidence type="ECO:0000256" key="2">
    <source>
        <dbReference type="ARBA" id="ARBA00022448"/>
    </source>
</evidence>
<name>A0A916S2Q4_9HYPH</name>
<dbReference type="PANTHER" id="PTHR43386:SF1">
    <property type="entry name" value="D,D-DIPEPTIDE TRANSPORT SYSTEM PERMEASE PROTEIN DDPC-RELATED"/>
    <property type="match status" value="1"/>
</dbReference>
<keyword evidence="7 9" id="KW-1133">Transmembrane helix</keyword>
<dbReference type="PROSITE" id="PS50928">
    <property type="entry name" value="ABC_TM1"/>
    <property type="match status" value="1"/>
</dbReference>
<dbReference type="GO" id="GO:0005886">
    <property type="term" value="C:plasma membrane"/>
    <property type="evidence" value="ECO:0007669"/>
    <property type="project" value="UniProtKB-SubCell"/>
</dbReference>
<keyword evidence="8 9" id="KW-0472">Membrane</keyword>
<dbReference type="SUPFAM" id="SSF161098">
    <property type="entry name" value="MetI-like"/>
    <property type="match status" value="1"/>
</dbReference>
<feature type="transmembrane region" description="Helical" evidence="9">
    <location>
        <begin position="106"/>
        <end position="132"/>
    </location>
</feature>
<feature type="transmembrane region" description="Helical" evidence="9">
    <location>
        <begin position="225"/>
        <end position="249"/>
    </location>
</feature>
<dbReference type="Pfam" id="PF00528">
    <property type="entry name" value="BPD_transp_1"/>
    <property type="match status" value="1"/>
</dbReference>
<dbReference type="Proteomes" id="UP000636264">
    <property type="component" value="Unassembled WGS sequence"/>
</dbReference>
<dbReference type="GO" id="GO:0015031">
    <property type="term" value="P:protein transport"/>
    <property type="evidence" value="ECO:0007669"/>
    <property type="project" value="UniProtKB-KW"/>
</dbReference>
<dbReference type="PANTHER" id="PTHR43386">
    <property type="entry name" value="OLIGOPEPTIDE TRANSPORT SYSTEM PERMEASE PROTEIN APPC"/>
    <property type="match status" value="1"/>
</dbReference>
<dbReference type="EMBL" id="BMIF01000021">
    <property type="protein sequence ID" value="GGA81483.1"/>
    <property type="molecule type" value="Genomic_DNA"/>
</dbReference>
<dbReference type="AlphaFoldDB" id="A0A916S2Q4"/>
<keyword evidence="12" id="KW-1185">Reference proteome</keyword>
<evidence type="ECO:0000313" key="12">
    <source>
        <dbReference type="Proteomes" id="UP000636264"/>
    </source>
</evidence>
<keyword evidence="2 9" id="KW-0813">Transport</keyword>
<evidence type="ECO:0000256" key="9">
    <source>
        <dbReference type="RuleBase" id="RU363032"/>
    </source>
</evidence>
<dbReference type="RefSeq" id="WP_188722860.1">
    <property type="nucleotide sequence ID" value="NZ_BMIF01000021.1"/>
</dbReference>
<comment type="subcellular location">
    <subcellularLocation>
        <location evidence="1 9">Cell membrane</location>
        <topology evidence="1 9">Multi-pass membrane protein</topology>
    </subcellularLocation>
</comment>
<evidence type="ECO:0000259" key="10">
    <source>
        <dbReference type="PROSITE" id="PS50928"/>
    </source>
</evidence>
<dbReference type="GO" id="GO:0015833">
    <property type="term" value="P:peptide transport"/>
    <property type="evidence" value="ECO:0007669"/>
    <property type="project" value="UniProtKB-KW"/>
</dbReference>
<keyword evidence="3" id="KW-1003">Cell membrane</keyword>
<comment type="caution">
    <text evidence="11">The sequence shown here is derived from an EMBL/GenBank/DDBJ whole genome shotgun (WGS) entry which is preliminary data.</text>
</comment>
<accession>A0A916S2Q4</accession>
<evidence type="ECO:0000256" key="3">
    <source>
        <dbReference type="ARBA" id="ARBA00022475"/>
    </source>
</evidence>
<evidence type="ECO:0000256" key="4">
    <source>
        <dbReference type="ARBA" id="ARBA00022692"/>
    </source>
</evidence>
<feature type="transmembrane region" description="Helical" evidence="9">
    <location>
        <begin position="153"/>
        <end position="177"/>
    </location>
</feature>
<reference evidence="11" key="2">
    <citation type="submission" date="2020-09" db="EMBL/GenBank/DDBJ databases">
        <authorList>
            <person name="Sun Q."/>
            <person name="Zhou Y."/>
        </authorList>
    </citation>
    <scope>NUCLEOTIDE SEQUENCE</scope>
    <source>
        <strain evidence="11">CGMCC 1.15320</strain>
    </source>
</reference>
<reference evidence="11" key="1">
    <citation type="journal article" date="2014" name="Int. J. Syst. Evol. Microbiol.">
        <title>Complete genome sequence of Corynebacterium casei LMG S-19264T (=DSM 44701T), isolated from a smear-ripened cheese.</title>
        <authorList>
            <consortium name="US DOE Joint Genome Institute (JGI-PGF)"/>
            <person name="Walter F."/>
            <person name="Albersmeier A."/>
            <person name="Kalinowski J."/>
            <person name="Ruckert C."/>
        </authorList>
    </citation>
    <scope>NUCLEOTIDE SEQUENCE</scope>
    <source>
        <strain evidence="11">CGMCC 1.15320</strain>
    </source>
</reference>
<evidence type="ECO:0000256" key="7">
    <source>
        <dbReference type="ARBA" id="ARBA00022989"/>
    </source>
</evidence>
<evidence type="ECO:0000256" key="6">
    <source>
        <dbReference type="ARBA" id="ARBA00022927"/>
    </source>
</evidence>
<evidence type="ECO:0000256" key="5">
    <source>
        <dbReference type="ARBA" id="ARBA00022856"/>
    </source>
</evidence>
<dbReference type="InterPro" id="IPR035906">
    <property type="entry name" value="MetI-like_sf"/>
</dbReference>
<keyword evidence="6" id="KW-0653">Protein transport</keyword>
<dbReference type="InterPro" id="IPR000515">
    <property type="entry name" value="MetI-like"/>
</dbReference>
<evidence type="ECO:0000256" key="1">
    <source>
        <dbReference type="ARBA" id="ARBA00004651"/>
    </source>
</evidence>
<feature type="domain" description="ABC transmembrane type-1" evidence="10">
    <location>
        <begin position="104"/>
        <end position="292"/>
    </location>
</feature>
<proteinExistence type="inferred from homology"/>
<evidence type="ECO:0000256" key="8">
    <source>
        <dbReference type="ARBA" id="ARBA00023136"/>
    </source>
</evidence>
<dbReference type="InterPro" id="IPR050366">
    <property type="entry name" value="BP-dependent_transpt_permease"/>
</dbReference>
<feature type="transmembrane region" description="Helical" evidence="9">
    <location>
        <begin position="43"/>
        <end position="63"/>
    </location>
</feature>
<feature type="transmembrane region" description="Helical" evidence="9">
    <location>
        <begin position="270"/>
        <end position="291"/>
    </location>
</feature>
<gene>
    <name evidence="11" type="ORF">GCM10011385_39650</name>
</gene>
<dbReference type="CDD" id="cd06261">
    <property type="entry name" value="TM_PBP2"/>
    <property type="match status" value="1"/>
</dbReference>
<organism evidence="11 12">
    <name type="scientific">Nitratireductor aestuarii</name>
    <dbReference type="NCBI Taxonomy" id="1735103"/>
    <lineage>
        <taxon>Bacteria</taxon>
        <taxon>Pseudomonadati</taxon>
        <taxon>Pseudomonadota</taxon>
        <taxon>Alphaproteobacteria</taxon>
        <taxon>Hyphomicrobiales</taxon>
        <taxon>Phyllobacteriaceae</taxon>
        <taxon>Nitratireductor</taxon>
    </lineage>
</organism>
<dbReference type="GO" id="GO:0055085">
    <property type="term" value="P:transmembrane transport"/>
    <property type="evidence" value="ECO:0007669"/>
    <property type="project" value="InterPro"/>
</dbReference>
<keyword evidence="4 9" id="KW-0812">Transmembrane</keyword>
<dbReference type="Gene3D" id="1.10.3720.10">
    <property type="entry name" value="MetI-like"/>
    <property type="match status" value="1"/>
</dbReference>
<keyword evidence="5" id="KW-0571">Peptide transport</keyword>
<sequence length="305" mass="32198">MTPLEIDPNIARRYREPGAGVFDPALGSRNRWGGIRFLKTPSAALATAILAFGILTAIVGPILRPGDPLRITGEPLIQPFVDWAHPLGTDVLGRDLFSGVLFGARVSLLVGLSVAFISLVVGVLIGAIAGYAGGWIDWVVTRGIEIFQTIPGFVLLVVLVSVLEPSATTVIIGLALISWDAVARLTRAEVINHRSREYVLAAETSGVSGPRILFGEILPNIAPTLIVTASIIVASAILAESALSFLGLGDPNAASWGSMIGSGREQIRSYWFPTVIPGAFIVVTVFALNVLGDALNDFLNPRSNG</sequence>
<evidence type="ECO:0000313" key="11">
    <source>
        <dbReference type="EMBL" id="GGA81483.1"/>
    </source>
</evidence>
<comment type="similarity">
    <text evidence="9">Belongs to the binding-protein-dependent transport system permease family.</text>
</comment>
<protein>
    <submittedName>
        <fullName evidence="11">ABC transporter permease</fullName>
    </submittedName>
</protein>